<feature type="region of interest" description="Disordered" evidence="1">
    <location>
        <begin position="52"/>
        <end position="78"/>
    </location>
</feature>
<evidence type="ECO:0000313" key="2">
    <source>
        <dbReference type="EMBL" id="APY90315.1"/>
    </source>
</evidence>
<keyword evidence="3" id="KW-1185">Reference proteome</keyword>
<gene>
    <name evidence="2" type="ORF">A7J05_35830</name>
</gene>
<evidence type="ECO:0000256" key="1">
    <source>
        <dbReference type="SAM" id="MobiDB-lite"/>
    </source>
</evidence>
<dbReference type="EMBL" id="CP015588">
    <property type="protein sequence ID" value="APY90315.1"/>
    <property type="molecule type" value="Genomic_DNA"/>
</dbReference>
<accession>A0ABN4VS11</accession>
<dbReference type="RefSeq" id="WP_076688212.1">
    <property type="nucleotide sequence ID" value="NZ_CP015588.1"/>
</dbReference>
<feature type="compositionally biased region" description="Gly residues" evidence="1">
    <location>
        <begin position="68"/>
        <end position="78"/>
    </location>
</feature>
<name>A0ABN4VS11_9ACTN</name>
<evidence type="ECO:0000313" key="3">
    <source>
        <dbReference type="Proteomes" id="UP000187191"/>
    </source>
</evidence>
<protein>
    <submittedName>
        <fullName evidence="2">Uncharacterized protein</fullName>
    </submittedName>
</protein>
<proteinExistence type="predicted"/>
<organism evidence="2 3">
    <name type="scientific">Streptomyces alfalfae</name>
    <dbReference type="NCBI Taxonomy" id="1642299"/>
    <lineage>
        <taxon>Bacteria</taxon>
        <taxon>Bacillati</taxon>
        <taxon>Actinomycetota</taxon>
        <taxon>Actinomycetes</taxon>
        <taxon>Kitasatosporales</taxon>
        <taxon>Streptomycetaceae</taxon>
        <taxon>Streptomyces</taxon>
    </lineage>
</organism>
<dbReference type="Proteomes" id="UP000187191">
    <property type="component" value="Chromosome"/>
</dbReference>
<sequence>MSHKRRGGDDETLGELLTRQRDLEVGVAVVADGDLGGDEVDDGLRRGCVTARGDAAEPAEDLQDRGEAGVGGVDPVGP</sequence>
<reference evidence="2 3" key="1">
    <citation type="submission" date="2016-05" db="EMBL/GenBank/DDBJ databases">
        <authorList>
            <person name="Gu J."/>
        </authorList>
    </citation>
    <scope>NUCLEOTIDE SEQUENCE [LARGE SCALE GENOMIC DNA]</scope>
    <source>
        <strain evidence="2 3">ACCC40021</strain>
    </source>
</reference>